<dbReference type="Gene3D" id="1.10.260.40">
    <property type="entry name" value="lambda repressor-like DNA-binding domains"/>
    <property type="match status" value="1"/>
</dbReference>
<sequence length="112" mass="13021">MQELDHKAMGLRIRKQRTFLNMSREELAKKLDITPTFLADIELGTKGFSLKSLNRFCHVLKMSADAILYGPKDYMGTRYSEVLELLERCPREKGRYAEEILTLFLLSHDPVE</sequence>
<accession>A0AAC9W276</accession>
<dbReference type="GO" id="GO:0003677">
    <property type="term" value="F:DNA binding"/>
    <property type="evidence" value="ECO:0007669"/>
    <property type="project" value="InterPro"/>
</dbReference>
<dbReference type="InterPro" id="IPR010982">
    <property type="entry name" value="Lambda_DNA-bd_dom_sf"/>
</dbReference>
<dbReference type="AlphaFoldDB" id="A0AAC9W276"/>
<feature type="domain" description="HTH cro/C1-type" evidence="1">
    <location>
        <begin position="13"/>
        <end position="67"/>
    </location>
</feature>
<protein>
    <submittedName>
        <fullName evidence="2">Transcriptional regulator</fullName>
    </submittedName>
</protein>
<name>A0AAC9W276_EUBLI</name>
<dbReference type="InterPro" id="IPR001387">
    <property type="entry name" value="Cro/C1-type_HTH"/>
</dbReference>
<organism evidence="2 3">
    <name type="scientific">Eubacterium limosum</name>
    <dbReference type="NCBI Taxonomy" id="1736"/>
    <lineage>
        <taxon>Bacteria</taxon>
        <taxon>Bacillati</taxon>
        <taxon>Bacillota</taxon>
        <taxon>Clostridia</taxon>
        <taxon>Eubacteriales</taxon>
        <taxon>Eubacteriaceae</taxon>
        <taxon>Eubacterium</taxon>
    </lineage>
</organism>
<dbReference type="Pfam" id="PF12844">
    <property type="entry name" value="HTH_19"/>
    <property type="match status" value="1"/>
</dbReference>
<dbReference type="EMBL" id="CP019962">
    <property type="protein sequence ID" value="ARD64826.1"/>
    <property type="molecule type" value="Genomic_DNA"/>
</dbReference>
<dbReference type="RefSeq" id="WP_038351939.1">
    <property type="nucleotide sequence ID" value="NZ_CP019962.1"/>
</dbReference>
<reference evidence="3" key="1">
    <citation type="journal article" date="2017" name="Sci. Rep.">
        <title>Determination of the Genome and Primary Transcriptome of Syngas Fermenting Eubacterium limosum ATCC 8486.</title>
        <authorList>
            <person name="Song Y."/>
            <person name="Shin J."/>
            <person name="Jeong Y."/>
            <person name="Jin S."/>
            <person name="Lee J.K."/>
            <person name="Kim D.R."/>
            <person name="Kim S.C."/>
            <person name="Cho S."/>
            <person name="Cho B.K."/>
        </authorList>
    </citation>
    <scope>NUCLEOTIDE SEQUENCE [LARGE SCALE GENOMIC DNA]</scope>
    <source>
        <strain evidence="3">ATCC 8486</strain>
    </source>
</reference>
<proteinExistence type="predicted"/>
<dbReference type="SMART" id="SM00530">
    <property type="entry name" value="HTH_XRE"/>
    <property type="match status" value="1"/>
</dbReference>
<dbReference type="CDD" id="cd00093">
    <property type="entry name" value="HTH_XRE"/>
    <property type="match status" value="1"/>
</dbReference>
<gene>
    <name evidence="2" type="ORF">B2M23_04410</name>
</gene>
<evidence type="ECO:0000313" key="2">
    <source>
        <dbReference type="EMBL" id="ARD64826.1"/>
    </source>
</evidence>
<evidence type="ECO:0000259" key="1">
    <source>
        <dbReference type="PROSITE" id="PS50943"/>
    </source>
</evidence>
<dbReference type="Proteomes" id="UP000192391">
    <property type="component" value="Chromosome"/>
</dbReference>
<dbReference type="PROSITE" id="PS50943">
    <property type="entry name" value="HTH_CROC1"/>
    <property type="match status" value="1"/>
</dbReference>
<dbReference type="SUPFAM" id="SSF47413">
    <property type="entry name" value="lambda repressor-like DNA-binding domains"/>
    <property type="match status" value="1"/>
</dbReference>
<dbReference type="KEGG" id="elim:B2M23_04410"/>
<evidence type="ECO:0000313" key="3">
    <source>
        <dbReference type="Proteomes" id="UP000192391"/>
    </source>
</evidence>